<organism evidence="2 3">
    <name type="scientific">Mucuna pruriens</name>
    <name type="common">Velvet bean</name>
    <name type="synonym">Dolichos pruriens</name>
    <dbReference type="NCBI Taxonomy" id="157652"/>
    <lineage>
        <taxon>Eukaryota</taxon>
        <taxon>Viridiplantae</taxon>
        <taxon>Streptophyta</taxon>
        <taxon>Embryophyta</taxon>
        <taxon>Tracheophyta</taxon>
        <taxon>Spermatophyta</taxon>
        <taxon>Magnoliopsida</taxon>
        <taxon>eudicotyledons</taxon>
        <taxon>Gunneridae</taxon>
        <taxon>Pentapetalae</taxon>
        <taxon>rosids</taxon>
        <taxon>fabids</taxon>
        <taxon>Fabales</taxon>
        <taxon>Fabaceae</taxon>
        <taxon>Papilionoideae</taxon>
        <taxon>50 kb inversion clade</taxon>
        <taxon>NPAAA clade</taxon>
        <taxon>indigoferoid/millettioid clade</taxon>
        <taxon>Phaseoleae</taxon>
        <taxon>Mucuna</taxon>
    </lineage>
</organism>
<feature type="region of interest" description="Disordered" evidence="1">
    <location>
        <begin position="1"/>
        <end position="32"/>
    </location>
</feature>
<evidence type="ECO:0000313" key="2">
    <source>
        <dbReference type="EMBL" id="RDX77931.1"/>
    </source>
</evidence>
<feature type="compositionally biased region" description="Low complexity" evidence="1">
    <location>
        <begin position="19"/>
        <end position="30"/>
    </location>
</feature>
<sequence length="269" mass="30373">MVLKENGDAESESSKDDTSSSNGGESSSKGSHYEGNLLMVKRLMSNLVGEETENQREIIFNCRKLSSLITNDGSSVNETRLKLVEKLALPTLVQNRPYKLQWLSEKGKLLVDKQVSLVITFWSYKDDILCDVVPMEATHILLGKPWEYDRKLTHDGVSNRFCFVHLGEKVVLKPLSLGEVGIQRSPKSLPSTTITLEGRQWCTSDGQTLRFLSTGVRRLYRVITFDSFQLPKSWSCTSLIERDTLLKLHGREEQWGMSSQYGGNPPGHY</sequence>
<accession>A0A371FI48</accession>
<proteinExistence type="predicted"/>
<gene>
    <name evidence="2" type="ORF">CR513_41857</name>
</gene>
<dbReference type="OrthoDB" id="1747743at2759"/>
<reference evidence="2" key="1">
    <citation type="submission" date="2018-05" db="EMBL/GenBank/DDBJ databases">
        <title>Draft genome of Mucuna pruriens seed.</title>
        <authorList>
            <person name="Nnadi N.E."/>
            <person name="Vos R."/>
            <person name="Hasami M.H."/>
            <person name="Devisetty U.K."/>
            <person name="Aguiy J.C."/>
        </authorList>
    </citation>
    <scope>NUCLEOTIDE SEQUENCE [LARGE SCALE GENOMIC DNA]</scope>
    <source>
        <strain evidence="2">JCA_2017</strain>
    </source>
</reference>
<keyword evidence="3" id="KW-1185">Reference proteome</keyword>
<dbReference type="EMBL" id="QJKJ01009030">
    <property type="protein sequence ID" value="RDX77931.1"/>
    <property type="molecule type" value="Genomic_DNA"/>
</dbReference>
<dbReference type="PANTHER" id="PTHR35046:SF9">
    <property type="entry name" value="RNA-DIRECTED DNA POLYMERASE"/>
    <property type="match status" value="1"/>
</dbReference>
<name>A0A371FI48_MUCPR</name>
<dbReference type="AlphaFoldDB" id="A0A371FI48"/>
<protein>
    <submittedName>
        <fullName evidence="2">Uncharacterized protein</fullName>
    </submittedName>
</protein>
<feature type="non-terminal residue" evidence="2">
    <location>
        <position position="1"/>
    </location>
</feature>
<dbReference type="PANTHER" id="PTHR35046">
    <property type="entry name" value="ZINC KNUCKLE (CCHC-TYPE) FAMILY PROTEIN"/>
    <property type="match status" value="1"/>
</dbReference>
<evidence type="ECO:0000313" key="3">
    <source>
        <dbReference type="Proteomes" id="UP000257109"/>
    </source>
</evidence>
<dbReference type="CDD" id="cd00303">
    <property type="entry name" value="retropepsin_like"/>
    <property type="match status" value="1"/>
</dbReference>
<feature type="non-terminal residue" evidence="2">
    <location>
        <position position="269"/>
    </location>
</feature>
<comment type="caution">
    <text evidence="2">The sequence shown here is derived from an EMBL/GenBank/DDBJ whole genome shotgun (WGS) entry which is preliminary data.</text>
</comment>
<evidence type="ECO:0000256" key="1">
    <source>
        <dbReference type="SAM" id="MobiDB-lite"/>
    </source>
</evidence>
<dbReference type="Proteomes" id="UP000257109">
    <property type="component" value="Unassembled WGS sequence"/>
</dbReference>